<evidence type="ECO:0000256" key="2">
    <source>
        <dbReference type="ARBA" id="ARBA00022982"/>
    </source>
</evidence>
<organism evidence="5">
    <name type="scientific">Arcella intermedia</name>
    <dbReference type="NCBI Taxonomy" id="1963864"/>
    <lineage>
        <taxon>Eukaryota</taxon>
        <taxon>Amoebozoa</taxon>
        <taxon>Tubulinea</taxon>
        <taxon>Elardia</taxon>
        <taxon>Arcellinida</taxon>
        <taxon>Sphaerothecina</taxon>
        <taxon>Arcellidae</taxon>
        <taxon>Arcella</taxon>
    </lineage>
</organism>
<dbReference type="SUPFAM" id="SSF52833">
    <property type="entry name" value="Thioredoxin-like"/>
    <property type="match status" value="1"/>
</dbReference>
<keyword evidence="2" id="KW-0249">Electron transport</keyword>
<dbReference type="AlphaFoldDB" id="A0A6B2LDZ8"/>
<name>A0A6B2LDZ8_9EUKA</name>
<dbReference type="EMBL" id="GIBP01006226">
    <property type="protein sequence ID" value="NDV35195.1"/>
    <property type="molecule type" value="Transcribed_RNA"/>
</dbReference>
<dbReference type="InterPro" id="IPR008979">
    <property type="entry name" value="Galactose-bd-like_sf"/>
</dbReference>
<keyword evidence="2" id="KW-0813">Transport</keyword>
<evidence type="ECO:0000256" key="1">
    <source>
        <dbReference type="ARBA" id="ARBA00003318"/>
    </source>
</evidence>
<proteinExistence type="predicted"/>
<dbReference type="SUPFAM" id="SSF49785">
    <property type="entry name" value="Galactose-binding domain-like"/>
    <property type="match status" value="1"/>
</dbReference>
<evidence type="ECO:0000256" key="3">
    <source>
        <dbReference type="ARBA" id="ARBA00023157"/>
    </source>
</evidence>
<dbReference type="GO" id="GO:0005737">
    <property type="term" value="C:cytoplasm"/>
    <property type="evidence" value="ECO:0007669"/>
    <property type="project" value="UniProtKB-ARBA"/>
</dbReference>
<dbReference type="Pfam" id="PF06201">
    <property type="entry name" value="PITH"/>
    <property type="match status" value="1"/>
</dbReference>
<feature type="domain" description="PITH" evidence="4">
    <location>
        <begin position="81"/>
        <end position="237"/>
    </location>
</feature>
<accession>A0A6B2LDZ8</accession>
<dbReference type="Gene3D" id="2.60.120.470">
    <property type="entry name" value="PITH domain"/>
    <property type="match status" value="1"/>
</dbReference>
<dbReference type="PANTHER" id="PTHR46115">
    <property type="entry name" value="THIOREDOXIN-LIKE PROTEIN 1"/>
    <property type="match status" value="1"/>
</dbReference>
<dbReference type="PROSITE" id="PS51532">
    <property type="entry name" value="PITH"/>
    <property type="match status" value="1"/>
</dbReference>
<dbReference type="InterPro" id="IPR010400">
    <property type="entry name" value="PITH_dom"/>
</dbReference>
<dbReference type="CDD" id="cd02947">
    <property type="entry name" value="TRX_family"/>
    <property type="match status" value="1"/>
</dbReference>
<sequence length="237" mass="26402">MSKTYQTGVFLKVDFDKCKQVAGLLGIDAIPTFQFYLGDKMIASESGPSKATLEHSVKLFIESDEDKVHEMAEANKQDQIKQQSKEFTEGNLHVMLDHRSKLTNVSPAKYEVEDLFKEGNDKMVKSDCDPEILIQLGFSSMVAIKTIKFTAPDDGSGPKNVKLIINKQNLGFDEARDLKATQQITLKPENLTAEAKPISLSMINFVKVDTLTIFITSNQDDKPQTTLSNIIINGKKL</sequence>
<evidence type="ECO:0000259" key="4">
    <source>
        <dbReference type="PROSITE" id="PS51532"/>
    </source>
</evidence>
<comment type="function">
    <text evidence="1">Participates in various redox reactions through the reversible oxidation of its active center dithiol to a disulfide and catalyzes dithiol-disulfide exchange reactions.</text>
</comment>
<reference evidence="5" key="1">
    <citation type="journal article" date="2020" name="J. Eukaryot. Microbiol.">
        <title>De novo Sequencing, Assembly and Annotation of the Transcriptome for the Free-Living Testate Amoeba Arcella intermedia.</title>
        <authorList>
            <person name="Ribeiro G.M."/>
            <person name="Porfirio-Sousa A.L."/>
            <person name="Maurer-Alcala X.X."/>
            <person name="Katz L.A."/>
            <person name="Lahr D.J.G."/>
        </authorList>
    </citation>
    <scope>NUCLEOTIDE SEQUENCE</scope>
</reference>
<dbReference type="InterPro" id="IPR037047">
    <property type="entry name" value="PITH_dom_sf"/>
</dbReference>
<dbReference type="Gene3D" id="3.40.30.10">
    <property type="entry name" value="Glutaredoxin"/>
    <property type="match status" value="1"/>
</dbReference>
<keyword evidence="3" id="KW-1015">Disulfide bond</keyword>
<dbReference type="InterPro" id="IPR036249">
    <property type="entry name" value="Thioredoxin-like_sf"/>
</dbReference>
<evidence type="ECO:0000313" key="5">
    <source>
        <dbReference type="EMBL" id="NDV35195.1"/>
    </source>
</evidence>
<protein>
    <recommendedName>
        <fullName evidence="4">PITH domain-containing protein</fullName>
    </recommendedName>
</protein>